<dbReference type="Pfam" id="PF09977">
    <property type="entry name" value="Tad_C"/>
    <property type="match status" value="1"/>
</dbReference>
<protein>
    <submittedName>
        <fullName evidence="2">Putative transmembrane protein</fullName>
    </submittedName>
</protein>
<name>A0A126QG62_9PROT</name>
<accession>A0A126QG62</accession>
<evidence type="ECO:0000259" key="1">
    <source>
        <dbReference type="Pfam" id="PF09977"/>
    </source>
</evidence>
<reference evidence="2" key="1">
    <citation type="journal article" date="2016" name="BMC Genomics">
        <title>A multi-substrate approach for functional metagenomics-based screening for (hemi)cellulases in two wheat straw-degrading microbial consortia unveils novel thermoalkaliphilic enzymes.</title>
        <authorList>
            <person name="Maruthamuthu M."/>
            <person name="Jimenez D.J."/>
            <person name="Stevens P."/>
            <person name="van Elsas J.D."/>
        </authorList>
    </citation>
    <scope>NUCLEOTIDE SEQUENCE</scope>
    <source>
        <strain evidence="2">NT18-17Contig1</strain>
    </source>
</reference>
<evidence type="ECO:0000313" key="2">
    <source>
        <dbReference type="EMBL" id="AMK07545.1"/>
    </source>
</evidence>
<keyword evidence="2" id="KW-0812">Transmembrane</keyword>
<dbReference type="EMBL" id="KU505146">
    <property type="protein sequence ID" value="AMK07545.1"/>
    <property type="molecule type" value="Genomic_DNA"/>
</dbReference>
<sequence length="555" mass="56256">MRLWRRFLGDSRANMAVLFAMGFAISAMVSAVAVDAASLYHERRMLQNGVDLAALTAATDPGQATSLARASLIEAGLLPAGSSTGLTVVAGHYNADPALAPSARFTAGLAPLNAVAVRLERPGALYFARGWASPPTLGARAIATVTPEVSFSIGSRLASLNGGIANTVLNTLLGTSVGLSVLDYQSLLGVEVDAFRFLDALAGKVGITAGSYDDLLAVSADHGKIAAALAMLLTGAERTAMLKLAGSAGHNGTVPLGKLFHLGDLGSYKIGSGHGQGLFTTISALELLSASAALGNGNRQVALSLTASVPGLVGIDTNLAVGEPPQGGGWYAVGRGGTVVRTAQLRLRLIATVLGSGALVGAPVRLPIYLDLAHAEAVVGSATCPSGSNASGTATILTKPGAFRLMIGEVNAGTFGNFATAPVVALAKLVEVKVLGITVLQALASSLLEISQTTPIALNFSAAEIAAGTVKTAKTTTMVTSLTGSLLDNLVLNVPVLGLGLNLTSLKALLKTILLPVTPTLDLTINRLLEALGLSVGEADVRVYGVRCTHPVLVG</sequence>
<feature type="domain" description="DUF2134" evidence="1">
    <location>
        <begin position="58"/>
        <end position="143"/>
    </location>
</feature>
<gene>
    <name evidence="2" type="primary">ptrM</name>
</gene>
<keyword evidence="2" id="KW-0472">Membrane</keyword>
<proteinExistence type="predicted"/>
<organism evidence="2">
    <name type="scientific">alpha proteobacterium NT18-17</name>
    <dbReference type="NCBI Taxonomy" id="1778876"/>
    <lineage>
        <taxon>Bacteria</taxon>
        <taxon>Pseudomonadati</taxon>
        <taxon>Pseudomonadota</taxon>
        <taxon>Alphaproteobacteria</taxon>
    </lineage>
</organism>
<dbReference type="AlphaFoldDB" id="A0A126QG62"/>
<dbReference type="InterPro" id="IPR018705">
    <property type="entry name" value="DUF2134_membrane"/>
</dbReference>